<evidence type="ECO:0000313" key="2">
    <source>
        <dbReference type="EMBL" id="GEU52433.1"/>
    </source>
</evidence>
<comment type="caution">
    <text evidence="2">The sequence shown here is derived from an EMBL/GenBank/DDBJ whole genome shotgun (WGS) entry which is preliminary data.</text>
</comment>
<organism evidence="2">
    <name type="scientific">Tanacetum cinerariifolium</name>
    <name type="common">Dalmatian daisy</name>
    <name type="synonym">Chrysanthemum cinerariifolium</name>
    <dbReference type="NCBI Taxonomy" id="118510"/>
    <lineage>
        <taxon>Eukaryota</taxon>
        <taxon>Viridiplantae</taxon>
        <taxon>Streptophyta</taxon>
        <taxon>Embryophyta</taxon>
        <taxon>Tracheophyta</taxon>
        <taxon>Spermatophyta</taxon>
        <taxon>Magnoliopsida</taxon>
        <taxon>eudicotyledons</taxon>
        <taxon>Gunneridae</taxon>
        <taxon>Pentapetalae</taxon>
        <taxon>asterids</taxon>
        <taxon>campanulids</taxon>
        <taxon>Asterales</taxon>
        <taxon>Asteraceae</taxon>
        <taxon>Asteroideae</taxon>
        <taxon>Anthemideae</taxon>
        <taxon>Anthemidinae</taxon>
        <taxon>Tanacetum</taxon>
    </lineage>
</organism>
<gene>
    <name evidence="2" type="ORF">Tci_024411</name>
</gene>
<reference evidence="2" key="1">
    <citation type="journal article" date="2019" name="Sci. Rep.">
        <title>Draft genome of Tanacetum cinerariifolium, the natural source of mosquito coil.</title>
        <authorList>
            <person name="Yamashiro T."/>
            <person name="Shiraishi A."/>
            <person name="Satake H."/>
            <person name="Nakayama K."/>
        </authorList>
    </citation>
    <scope>NUCLEOTIDE SEQUENCE</scope>
</reference>
<protein>
    <submittedName>
        <fullName evidence="2">Gag-Pol polyprotein</fullName>
    </submittedName>
</protein>
<evidence type="ECO:0000259" key="1">
    <source>
        <dbReference type="Pfam" id="PF07727"/>
    </source>
</evidence>
<dbReference type="Pfam" id="PF07727">
    <property type="entry name" value="RVT_2"/>
    <property type="match status" value="2"/>
</dbReference>
<dbReference type="InterPro" id="IPR013103">
    <property type="entry name" value="RVT_2"/>
</dbReference>
<accession>A0A6L2KSA3</accession>
<dbReference type="AlphaFoldDB" id="A0A6L2KSA3"/>
<name>A0A6L2KSA3_TANCI</name>
<dbReference type="EMBL" id="BKCJ010003014">
    <property type="protein sequence ID" value="GEU52433.1"/>
    <property type="molecule type" value="Genomic_DNA"/>
</dbReference>
<feature type="domain" description="Reverse transcriptase Ty1/copia-type" evidence="1">
    <location>
        <begin position="78"/>
        <end position="125"/>
    </location>
</feature>
<proteinExistence type="predicted"/>
<sequence>MADSAWIEAMQEELHQFDQLDVWELVDRPLYKYITNIKWLWKNKRDEENTVIRNKSHLVAKGYSQQEGIDFEESFSLMDVKTSFLNGPLKEEVYVNQPDGFVDPHHLDKVYHLKKALHGLKQVGMV</sequence>
<feature type="domain" description="Reverse transcriptase Ty1/copia-type" evidence="1">
    <location>
        <begin position="21"/>
        <end position="76"/>
    </location>
</feature>